<dbReference type="AlphaFoldDB" id="A0A6A6E7P2"/>
<dbReference type="GO" id="GO:0003676">
    <property type="term" value="F:nucleic acid binding"/>
    <property type="evidence" value="ECO:0007669"/>
    <property type="project" value="InterPro"/>
</dbReference>
<dbReference type="EMBL" id="ML994625">
    <property type="protein sequence ID" value="KAF2187977.1"/>
    <property type="molecule type" value="Genomic_DNA"/>
</dbReference>
<dbReference type="InterPro" id="IPR004875">
    <property type="entry name" value="DDE_SF_endonuclease_dom"/>
</dbReference>
<accession>A0A6A6E7P2</accession>
<sequence>PLNYGIIQNFKVHYYNINCFNTKKAPVKKVTLEYACRWTLQSWNFKVSTFTIENCWRKSTITIEDTITVRFLVEDLTPPF</sequence>
<name>A0A6A6E7P2_9PEZI</name>
<dbReference type="Proteomes" id="UP000800200">
    <property type="component" value="Unassembled WGS sequence"/>
</dbReference>
<feature type="non-terminal residue" evidence="2">
    <location>
        <position position="1"/>
    </location>
</feature>
<protein>
    <recommendedName>
        <fullName evidence="1">DDE-1 domain-containing protein</fullName>
    </recommendedName>
</protein>
<evidence type="ECO:0000259" key="1">
    <source>
        <dbReference type="Pfam" id="PF03184"/>
    </source>
</evidence>
<evidence type="ECO:0000313" key="2">
    <source>
        <dbReference type="EMBL" id="KAF2187977.1"/>
    </source>
</evidence>
<evidence type="ECO:0000313" key="3">
    <source>
        <dbReference type="Proteomes" id="UP000800200"/>
    </source>
</evidence>
<organism evidence="2 3">
    <name type="scientific">Zopfia rhizophila CBS 207.26</name>
    <dbReference type="NCBI Taxonomy" id="1314779"/>
    <lineage>
        <taxon>Eukaryota</taxon>
        <taxon>Fungi</taxon>
        <taxon>Dikarya</taxon>
        <taxon>Ascomycota</taxon>
        <taxon>Pezizomycotina</taxon>
        <taxon>Dothideomycetes</taxon>
        <taxon>Dothideomycetes incertae sedis</taxon>
        <taxon>Zopfiaceae</taxon>
        <taxon>Zopfia</taxon>
    </lineage>
</organism>
<reference evidence="2" key="1">
    <citation type="journal article" date="2020" name="Stud. Mycol.">
        <title>101 Dothideomycetes genomes: a test case for predicting lifestyles and emergence of pathogens.</title>
        <authorList>
            <person name="Haridas S."/>
            <person name="Albert R."/>
            <person name="Binder M."/>
            <person name="Bloem J."/>
            <person name="Labutti K."/>
            <person name="Salamov A."/>
            <person name="Andreopoulos B."/>
            <person name="Baker S."/>
            <person name="Barry K."/>
            <person name="Bills G."/>
            <person name="Bluhm B."/>
            <person name="Cannon C."/>
            <person name="Castanera R."/>
            <person name="Culley D."/>
            <person name="Daum C."/>
            <person name="Ezra D."/>
            <person name="Gonzalez J."/>
            <person name="Henrissat B."/>
            <person name="Kuo A."/>
            <person name="Liang C."/>
            <person name="Lipzen A."/>
            <person name="Lutzoni F."/>
            <person name="Magnuson J."/>
            <person name="Mondo S."/>
            <person name="Nolan M."/>
            <person name="Ohm R."/>
            <person name="Pangilinan J."/>
            <person name="Park H.-J."/>
            <person name="Ramirez L."/>
            <person name="Alfaro M."/>
            <person name="Sun H."/>
            <person name="Tritt A."/>
            <person name="Yoshinaga Y."/>
            <person name="Zwiers L.-H."/>
            <person name="Turgeon B."/>
            <person name="Goodwin S."/>
            <person name="Spatafora J."/>
            <person name="Crous P."/>
            <person name="Grigoriev I."/>
        </authorList>
    </citation>
    <scope>NUCLEOTIDE SEQUENCE</scope>
    <source>
        <strain evidence="2">CBS 207.26</strain>
    </source>
</reference>
<proteinExistence type="predicted"/>
<feature type="domain" description="DDE-1" evidence="1">
    <location>
        <begin position="1"/>
        <end position="56"/>
    </location>
</feature>
<dbReference type="Pfam" id="PF03184">
    <property type="entry name" value="DDE_1"/>
    <property type="match status" value="1"/>
</dbReference>
<gene>
    <name evidence="2" type="ORF">K469DRAFT_568104</name>
</gene>
<keyword evidence="3" id="KW-1185">Reference proteome</keyword>